<feature type="compositionally biased region" description="Gly residues" evidence="1">
    <location>
        <begin position="321"/>
        <end position="331"/>
    </location>
</feature>
<dbReference type="AlphaFoldDB" id="A0A919G2R2"/>
<protein>
    <submittedName>
        <fullName evidence="4">Photosystem reaction center subunit H</fullName>
    </submittedName>
</protein>
<evidence type="ECO:0000256" key="1">
    <source>
        <dbReference type="SAM" id="MobiDB-lite"/>
    </source>
</evidence>
<evidence type="ECO:0000259" key="3">
    <source>
        <dbReference type="Pfam" id="PF09557"/>
    </source>
</evidence>
<dbReference type="GO" id="GO:0030077">
    <property type="term" value="C:plasma membrane light-harvesting complex"/>
    <property type="evidence" value="ECO:0007669"/>
    <property type="project" value="InterPro"/>
</dbReference>
<dbReference type="RefSeq" id="WP_373316964.1">
    <property type="nucleotide sequence ID" value="NZ_BNCD01000005.1"/>
</dbReference>
<dbReference type="Pfam" id="PF09557">
    <property type="entry name" value="DUF2382"/>
    <property type="match status" value="1"/>
</dbReference>
<feature type="domain" description="DUF2382" evidence="3">
    <location>
        <begin position="202"/>
        <end position="314"/>
    </location>
</feature>
<dbReference type="SUPFAM" id="SSF50346">
    <property type="entry name" value="PRC-barrel domain"/>
    <property type="match status" value="1"/>
</dbReference>
<dbReference type="InterPro" id="IPR019060">
    <property type="entry name" value="DUF2382"/>
</dbReference>
<dbReference type="Pfam" id="PF05239">
    <property type="entry name" value="PRC"/>
    <property type="match status" value="1"/>
</dbReference>
<feature type="compositionally biased region" description="Basic and acidic residues" evidence="1">
    <location>
        <begin position="296"/>
        <end position="314"/>
    </location>
</feature>
<dbReference type="InterPro" id="IPR052967">
    <property type="entry name" value="Stress_Response_Assoc"/>
</dbReference>
<dbReference type="PANTHER" id="PTHR38463">
    <property type="entry name" value="STRESS RESPONSE PROTEIN YSNF"/>
    <property type="match status" value="1"/>
</dbReference>
<evidence type="ECO:0000313" key="4">
    <source>
        <dbReference type="EMBL" id="GHH76549.1"/>
    </source>
</evidence>
<dbReference type="EMBL" id="BNCD01000005">
    <property type="protein sequence ID" value="GHH76549.1"/>
    <property type="molecule type" value="Genomic_DNA"/>
</dbReference>
<dbReference type="Gene3D" id="3.90.50.10">
    <property type="entry name" value="Photosynthetic Reaction Center, subunit H, domain 2"/>
    <property type="match status" value="1"/>
</dbReference>
<evidence type="ECO:0000313" key="5">
    <source>
        <dbReference type="Proteomes" id="UP000603708"/>
    </source>
</evidence>
<dbReference type="InterPro" id="IPR014747">
    <property type="entry name" value="Bac_photo_RC_H_C"/>
</dbReference>
<keyword evidence="5" id="KW-1185">Reference proteome</keyword>
<accession>A0A919G2R2</accession>
<organism evidence="4 5">
    <name type="scientific">Streptomyces sulfonofaciens</name>
    <dbReference type="NCBI Taxonomy" id="68272"/>
    <lineage>
        <taxon>Bacteria</taxon>
        <taxon>Bacillati</taxon>
        <taxon>Actinomycetota</taxon>
        <taxon>Actinomycetes</taxon>
        <taxon>Kitasatosporales</taxon>
        <taxon>Streptomycetaceae</taxon>
        <taxon>Streptomyces</taxon>
    </lineage>
</organism>
<reference evidence="4" key="2">
    <citation type="submission" date="2020-09" db="EMBL/GenBank/DDBJ databases">
        <authorList>
            <person name="Sun Q."/>
            <person name="Ohkuma M."/>
        </authorList>
    </citation>
    <scope>NUCLEOTIDE SEQUENCE</scope>
    <source>
        <strain evidence="4">JCM 5069</strain>
    </source>
</reference>
<dbReference type="GO" id="GO:0019684">
    <property type="term" value="P:photosynthesis, light reaction"/>
    <property type="evidence" value="ECO:0007669"/>
    <property type="project" value="InterPro"/>
</dbReference>
<feature type="region of interest" description="Disordered" evidence="1">
    <location>
        <begin position="122"/>
        <end position="185"/>
    </location>
</feature>
<evidence type="ECO:0000259" key="2">
    <source>
        <dbReference type="Pfam" id="PF05239"/>
    </source>
</evidence>
<dbReference type="Proteomes" id="UP000603708">
    <property type="component" value="Unassembled WGS sequence"/>
</dbReference>
<reference evidence="4" key="1">
    <citation type="journal article" date="2014" name="Int. J. Syst. Evol. Microbiol.">
        <title>Complete genome sequence of Corynebacterium casei LMG S-19264T (=DSM 44701T), isolated from a smear-ripened cheese.</title>
        <authorList>
            <consortium name="US DOE Joint Genome Institute (JGI-PGF)"/>
            <person name="Walter F."/>
            <person name="Albersmeier A."/>
            <person name="Kalinowski J."/>
            <person name="Ruckert C."/>
        </authorList>
    </citation>
    <scope>NUCLEOTIDE SEQUENCE</scope>
    <source>
        <strain evidence="4">JCM 5069</strain>
    </source>
</reference>
<dbReference type="InterPro" id="IPR011033">
    <property type="entry name" value="PRC_barrel-like_sf"/>
</dbReference>
<name>A0A919G2R2_9ACTN</name>
<comment type="caution">
    <text evidence="4">The sequence shown here is derived from an EMBL/GenBank/DDBJ whole genome shotgun (WGS) entry which is preliminary data.</text>
</comment>
<dbReference type="PANTHER" id="PTHR38463:SF1">
    <property type="entry name" value="STRESS RESPONSE PROTEIN YSNF"/>
    <property type="match status" value="1"/>
</dbReference>
<sequence>MRSDETREQTVITREQIPSVLDHAVYDTQGNKIGDAKHIFLDDVSGRPEWASVKTGMFGARESFVPIRDAALVEDHLEVPYDKAKVKDAPTVAVDSGGHLSAEEEHRLYEYYGVQWDTAWQSSDQPAEGRTAPGGPGMTGGGEPERFAPTGEAPGGRAETSEAPGGTSAMPGTSRERGAAGAAMPAAQPAAERTAGGFENAMTRSEEHLHISKERREIGRARLRKYVVTEQEEQRIPLSHEEVRVEREPITEQNRDAALAGPEISEAQHEVTLHAERAVIETETVPVERVRLDVEEKTEQETVRGEVRKERIDVELPEEGTGPGMAGDTGR</sequence>
<proteinExistence type="predicted"/>
<feature type="domain" description="PRC-barrel" evidence="2">
    <location>
        <begin position="20"/>
        <end position="84"/>
    </location>
</feature>
<gene>
    <name evidence="4" type="ORF">GCM10018793_22490</name>
</gene>
<feature type="compositionally biased region" description="Gly residues" evidence="1">
    <location>
        <begin position="132"/>
        <end position="142"/>
    </location>
</feature>
<feature type="region of interest" description="Disordered" evidence="1">
    <location>
        <begin position="296"/>
        <end position="331"/>
    </location>
</feature>
<dbReference type="InterPro" id="IPR027275">
    <property type="entry name" value="PRC-brl_dom"/>
</dbReference>